<reference evidence="2 3" key="2">
    <citation type="submission" date="2018-11" db="EMBL/GenBank/DDBJ databases">
        <authorList>
            <consortium name="Pathogen Informatics"/>
        </authorList>
    </citation>
    <scope>NUCLEOTIDE SEQUENCE [LARGE SCALE GENOMIC DNA]</scope>
</reference>
<dbReference type="EMBL" id="UYRT01078883">
    <property type="protein sequence ID" value="VDN19471.1"/>
    <property type="molecule type" value="Genomic_DNA"/>
</dbReference>
<gene>
    <name evidence="2" type="ORF">GPUH_LOCUS11899</name>
</gene>
<dbReference type="Pfam" id="PF03731">
    <property type="entry name" value="Ku_N"/>
    <property type="match status" value="1"/>
</dbReference>
<dbReference type="InterPro" id="IPR005161">
    <property type="entry name" value="Ku_N"/>
</dbReference>
<proteinExistence type="predicted"/>
<feature type="domain" description="Ku70/Ku80 N-terminal alpha/beta" evidence="1">
    <location>
        <begin position="27"/>
        <end position="84"/>
    </location>
</feature>
<evidence type="ECO:0000259" key="1">
    <source>
        <dbReference type="Pfam" id="PF03731"/>
    </source>
</evidence>
<dbReference type="Gene3D" id="3.40.50.410">
    <property type="entry name" value="von Willebrand factor, type A domain"/>
    <property type="match status" value="1"/>
</dbReference>
<evidence type="ECO:0000313" key="4">
    <source>
        <dbReference type="WBParaSite" id="GPUH_0001191301-mRNA-1"/>
    </source>
</evidence>
<reference evidence="4" key="1">
    <citation type="submission" date="2016-06" db="UniProtKB">
        <authorList>
            <consortium name="WormBaseParasite"/>
        </authorList>
    </citation>
    <scope>IDENTIFICATION</scope>
</reference>
<organism evidence="4">
    <name type="scientific">Gongylonema pulchrum</name>
    <dbReference type="NCBI Taxonomy" id="637853"/>
    <lineage>
        <taxon>Eukaryota</taxon>
        <taxon>Metazoa</taxon>
        <taxon>Ecdysozoa</taxon>
        <taxon>Nematoda</taxon>
        <taxon>Chromadorea</taxon>
        <taxon>Rhabditida</taxon>
        <taxon>Spirurina</taxon>
        <taxon>Spiruromorpha</taxon>
        <taxon>Spiruroidea</taxon>
        <taxon>Gongylonematidae</taxon>
        <taxon>Gongylonema</taxon>
    </lineage>
</organism>
<sequence length="97" mass="10709">MEEDEDEFGLDDPFGEMLSLADGGSTCTIFLIDAAAKMFERDGGGDAENDCPFRRALKIMRRQMINKGVTSTAGQYTSCILLNTVRLFSEALFESIL</sequence>
<dbReference type="AlphaFoldDB" id="A0A183DT58"/>
<evidence type="ECO:0000313" key="3">
    <source>
        <dbReference type="Proteomes" id="UP000271098"/>
    </source>
</evidence>
<evidence type="ECO:0000313" key="2">
    <source>
        <dbReference type="EMBL" id="VDN19471.1"/>
    </source>
</evidence>
<name>A0A183DT58_9BILA</name>
<dbReference type="Proteomes" id="UP000271098">
    <property type="component" value="Unassembled WGS sequence"/>
</dbReference>
<keyword evidence="3" id="KW-1185">Reference proteome</keyword>
<accession>A0A183DT58</accession>
<protein>
    <submittedName>
        <fullName evidence="4">Ku_N domain-containing protein</fullName>
    </submittedName>
</protein>
<dbReference type="InterPro" id="IPR036465">
    <property type="entry name" value="vWFA_dom_sf"/>
</dbReference>
<dbReference type="WBParaSite" id="GPUH_0001191301-mRNA-1">
    <property type="protein sequence ID" value="GPUH_0001191301-mRNA-1"/>
    <property type="gene ID" value="GPUH_0001191301"/>
</dbReference>